<comment type="subcellular location">
    <subcellularLocation>
        <location evidence="1 5 6">Nucleus</location>
    </subcellularLocation>
</comment>
<dbReference type="InterPro" id="IPR020479">
    <property type="entry name" value="HD_metazoa"/>
</dbReference>
<proteinExistence type="predicted"/>
<keyword evidence="4 5" id="KW-0539">Nucleus</keyword>
<protein>
    <recommendedName>
        <fullName evidence="8">Homeobox domain-containing protein</fullName>
    </recommendedName>
</protein>
<dbReference type="InterPro" id="IPR009057">
    <property type="entry name" value="Homeodomain-like_sf"/>
</dbReference>
<comment type="caution">
    <text evidence="9">The sequence shown here is derived from an EMBL/GenBank/DDBJ whole genome shotgun (WGS) entry which is preliminary data.</text>
</comment>
<name>A0A8S9Z4T7_9TREM</name>
<dbReference type="SUPFAM" id="SSF46689">
    <property type="entry name" value="Homeodomain-like"/>
    <property type="match status" value="1"/>
</dbReference>
<dbReference type="Gene3D" id="1.10.10.60">
    <property type="entry name" value="Homeodomain-like"/>
    <property type="match status" value="1"/>
</dbReference>
<gene>
    <name evidence="9" type="ORF">EG68_03464</name>
</gene>
<keyword evidence="2 5" id="KW-0238">DNA-binding</keyword>
<evidence type="ECO:0000256" key="6">
    <source>
        <dbReference type="RuleBase" id="RU000682"/>
    </source>
</evidence>
<keyword evidence="3 5" id="KW-0371">Homeobox</keyword>
<organism evidence="9 10">
    <name type="scientific">Paragonimus skrjabini miyazakii</name>
    <dbReference type="NCBI Taxonomy" id="59628"/>
    <lineage>
        <taxon>Eukaryota</taxon>
        <taxon>Metazoa</taxon>
        <taxon>Spiralia</taxon>
        <taxon>Lophotrochozoa</taxon>
        <taxon>Platyhelminthes</taxon>
        <taxon>Trematoda</taxon>
        <taxon>Digenea</taxon>
        <taxon>Plagiorchiida</taxon>
        <taxon>Troglotremata</taxon>
        <taxon>Troglotrematidae</taxon>
        <taxon>Paragonimus</taxon>
    </lineage>
</organism>
<evidence type="ECO:0000256" key="2">
    <source>
        <dbReference type="ARBA" id="ARBA00023125"/>
    </source>
</evidence>
<evidence type="ECO:0000256" key="4">
    <source>
        <dbReference type="ARBA" id="ARBA00023242"/>
    </source>
</evidence>
<dbReference type="InterPro" id="IPR050848">
    <property type="entry name" value="Homeobox_TF"/>
</dbReference>
<dbReference type="EMBL" id="JTDE01000858">
    <property type="protein sequence ID" value="KAF7260181.1"/>
    <property type="molecule type" value="Genomic_DNA"/>
</dbReference>
<dbReference type="GO" id="GO:0005634">
    <property type="term" value="C:nucleus"/>
    <property type="evidence" value="ECO:0007669"/>
    <property type="project" value="UniProtKB-SubCell"/>
</dbReference>
<dbReference type="InterPro" id="IPR017970">
    <property type="entry name" value="Homeobox_CS"/>
</dbReference>
<feature type="region of interest" description="Disordered" evidence="7">
    <location>
        <begin position="101"/>
        <end position="123"/>
    </location>
</feature>
<dbReference type="GO" id="GO:0000981">
    <property type="term" value="F:DNA-binding transcription factor activity, RNA polymerase II-specific"/>
    <property type="evidence" value="ECO:0007669"/>
    <property type="project" value="InterPro"/>
</dbReference>
<dbReference type="GO" id="GO:0003677">
    <property type="term" value="F:DNA binding"/>
    <property type="evidence" value="ECO:0007669"/>
    <property type="project" value="UniProtKB-UniRule"/>
</dbReference>
<dbReference type="InterPro" id="IPR001356">
    <property type="entry name" value="HD"/>
</dbReference>
<evidence type="ECO:0000256" key="7">
    <source>
        <dbReference type="SAM" id="MobiDB-lite"/>
    </source>
</evidence>
<dbReference type="OrthoDB" id="6159439at2759"/>
<feature type="domain" description="Homeobox" evidence="8">
    <location>
        <begin position="194"/>
        <end position="254"/>
    </location>
</feature>
<evidence type="ECO:0000313" key="10">
    <source>
        <dbReference type="Proteomes" id="UP000822476"/>
    </source>
</evidence>
<dbReference type="PANTHER" id="PTHR24333">
    <property type="entry name" value="HOMEO BOX HB9 LIKE A-RELATED"/>
    <property type="match status" value="1"/>
</dbReference>
<evidence type="ECO:0000256" key="1">
    <source>
        <dbReference type="ARBA" id="ARBA00004123"/>
    </source>
</evidence>
<evidence type="ECO:0000313" key="9">
    <source>
        <dbReference type="EMBL" id="KAF7260181.1"/>
    </source>
</evidence>
<dbReference type="PROSITE" id="PS00027">
    <property type="entry name" value="HOMEOBOX_1"/>
    <property type="match status" value="1"/>
</dbReference>
<dbReference type="SMART" id="SM00389">
    <property type="entry name" value="HOX"/>
    <property type="match status" value="1"/>
</dbReference>
<evidence type="ECO:0000256" key="3">
    <source>
        <dbReference type="ARBA" id="ARBA00023155"/>
    </source>
</evidence>
<evidence type="ECO:0000256" key="5">
    <source>
        <dbReference type="PROSITE-ProRule" id="PRU00108"/>
    </source>
</evidence>
<dbReference type="PANTHER" id="PTHR24333:SF5">
    <property type="entry name" value="VENT HOMEOBOX"/>
    <property type="match status" value="1"/>
</dbReference>
<evidence type="ECO:0000259" key="8">
    <source>
        <dbReference type="PROSITE" id="PS50071"/>
    </source>
</evidence>
<accession>A0A8S9Z4T7</accession>
<reference evidence="9" key="1">
    <citation type="submission" date="2019-07" db="EMBL/GenBank/DDBJ databases">
        <title>Annotation for the trematode Paragonimus miyazaki's.</title>
        <authorList>
            <person name="Choi Y.-J."/>
        </authorList>
    </citation>
    <scope>NUCLEOTIDE SEQUENCE</scope>
    <source>
        <strain evidence="9">Japan</strain>
    </source>
</reference>
<dbReference type="Proteomes" id="UP000822476">
    <property type="component" value="Unassembled WGS sequence"/>
</dbReference>
<feature type="DNA-binding region" description="Homeobox" evidence="5">
    <location>
        <begin position="196"/>
        <end position="255"/>
    </location>
</feature>
<feature type="region of interest" description="Disordered" evidence="7">
    <location>
        <begin position="135"/>
        <end position="173"/>
    </location>
</feature>
<dbReference type="CDD" id="cd00086">
    <property type="entry name" value="homeodomain"/>
    <property type="match status" value="1"/>
</dbReference>
<feature type="compositionally biased region" description="Low complexity" evidence="7">
    <location>
        <begin position="104"/>
        <end position="114"/>
    </location>
</feature>
<dbReference type="AlphaFoldDB" id="A0A8S9Z4T7"/>
<dbReference type="Pfam" id="PF00046">
    <property type="entry name" value="Homeodomain"/>
    <property type="match status" value="1"/>
</dbReference>
<dbReference type="PROSITE" id="PS50071">
    <property type="entry name" value="HOMEOBOX_2"/>
    <property type="match status" value="1"/>
</dbReference>
<sequence length="469" mass="51952">MIQDILSKETAIVSADTNDMHHSTLEQCSSTEYLPGYSVLCGSVKPEVYETVNNVYEFVNHQKRAFYNQLRTSEDVTNKPSTSESACPAIAHALEVNLDLPLGSDSPRSTSSRSETALSLADYSVQSRPDEHVIARRSEVPSPCWSDPNSARQDEPESRSNSESVGTNRPERKCKIRKIDFHHETLHSTGGKCKKPRKARTAFTDLQLHELEKIFDRQKYLSVQDRMELAERLQLTDTQVKTWYQNRRTKWKRQTAVGFELLAEAGNFVAVQRILQTNSYWAYHPAAQAILASMKAMVKKPTEAVEECNNQTANCASQQTAVDKNLKFGILEQTDPNGSNSASSDAAAGEPSTESIKLSSATLVTASGLHVAKTNNKQLHNVSCEAVPKGTVGMLGSCDIKSCVPKTTFNTGFDYSLKSGNFLLDIPEYFAKYVRNSSDLPPVVEALISGLGRQASFVQRDLWTILKSS</sequence>
<dbReference type="PRINTS" id="PR00024">
    <property type="entry name" value="HOMEOBOX"/>
</dbReference>
<keyword evidence="10" id="KW-1185">Reference proteome</keyword>